<evidence type="ECO:0000313" key="1">
    <source>
        <dbReference type="EMBL" id="SFI57354.1"/>
    </source>
</evidence>
<reference evidence="2" key="1">
    <citation type="submission" date="2016-10" db="EMBL/GenBank/DDBJ databases">
        <authorList>
            <person name="Varghese N."/>
            <person name="Submissions S."/>
        </authorList>
    </citation>
    <scope>NUCLEOTIDE SEQUENCE [LARGE SCALE GENOMIC DNA]</scope>
    <source>
        <strain evidence="2">DSM 22251</strain>
    </source>
</reference>
<evidence type="ECO:0000313" key="2">
    <source>
        <dbReference type="Proteomes" id="UP000242560"/>
    </source>
</evidence>
<organism evidence="1 2">
    <name type="scientific">Kaistella treverensis</name>
    <dbReference type="NCBI Taxonomy" id="631455"/>
    <lineage>
        <taxon>Bacteria</taxon>
        <taxon>Pseudomonadati</taxon>
        <taxon>Bacteroidota</taxon>
        <taxon>Flavobacteriia</taxon>
        <taxon>Flavobacteriales</taxon>
        <taxon>Weeksellaceae</taxon>
        <taxon>Chryseobacterium group</taxon>
        <taxon>Kaistella</taxon>
    </lineage>
</organism>
<dbReference type="Proteomes" id="UP000242560">
    <property type="component" value="Unassembled WGS sequence"/>
</dbReference>
<sequence>MFKFLYFCRMMKKREHHKFLALLFAVVYLFVALFSQNFHNHGSGEIYKDFHFKKAEKTFSANSKTAEYTDCLSCHILHDGKYAVPEQFFLTFPCAEIFHSETFETEKKAFQLTFYDFQLRGPPANFI</sequence>
<name>A0A1I3JAS1_9FLAO</name>
<gene>
    <name evidence="1" type="ORF">SAMN05421638_0061</name>
</gene>
<dbReference type="EMBL" id="FORQ01000001">
    <property type="protein sequence ID" value="SFI57354.1"/>
    <property type="molecule type" value="Genomic_DNA"/>
</dbReference>
<accession>A0A1I3JAS1</accession>
<protein>
    <submittedName>
        <fullName evidence="1">Uncharacterized protein</fullName>
    </submittedName>
</protein>
<proteinExistence type="predicted"/>
<keyword evidence="2" id="KW-1185">Reference proteome</keyword>
<dbReference type="AlphaFoldDB" id="A0A1I3JAS1"/>